<feature type="region of interest" description="Disordered" evidence="1">
    <location>
        <begin position="1"/>
        <end position="143"/>
    </location>
</feature>
<evidence type="ECO:0000313" key="3">
    <source>
        <dbReference type="Proteomes" id="UP001189429"/>
    </source>
</evidence>
<feature type="region of interest" description="Disordered" evidence="1">
    <location>
        <begin position="167"/>
        <end position="191"/>
    </location>
</feature>
<keyword evidence="3" id="KW-1185">Reference proteome</keyword>
<evidence type="ECO:0000256" key="1">
    <source>
        <dbReference type="SAM" id="MobiDB-lite"/>
    </source>
</evidence>
<name>A0ABN9RQ01_9DINO</name>
<dbReference type="EMBL" id="CAUYUJ010007535">
    <property type="protein sequence ID" value="CAK0821092.1"/>
    <property type="molecule type" value="Genomic_DNA"/>
</dbReference>
<proteinExistence type="predicted"/>
<feature type="non-terminal residue" evidence="2">
    <location>
        <position position="339"/>
    </location>
</feature>
<protein>
    <submittedName>
        <fullName evidence="2">Uncharacterized protein</fullName>
    </submittedName>
</protein>
<sequence>ERVPWNEIFDAPAHGDEPEFEGGAHYMGDPLGTDADSYGMTLDDEQAPGPANTHPTTGRRQTGKRSGRLGYRPEGSAEEETPGPQPDFDASGPDESADPEAKRPRFASEPEVEIPVETRPAQPRQQNPDPISVGPETPLEQPMFDREQFQTPWAHRGVPDLVEDLDADEEQETPRAEQHQASAPEPETPVVEELRRLRRLRCDPLDDVPTSIRQNLQARGSSTTYDPLDDVPHSIRRSLQDRQITKKPRVDEHLIMGLSLKESVDFDCSILYSTRFRRVDLVGKSRGKELIFRNLTGGNHVKLRKAMASEWDKWLAFHAARCCSKEELAHLKRKRPQLK</sequence>
<feature type="compositionally biased region" description="Basic and acidic residues" evidence="1">
    <location>
        <begin position="99"/>
        <end position="108"/>
    </location>
</feature>
<gene>
    <name evidence="2" type="ORF">PCOR1329_LOCUS22515</name>
</gene>
<accession>A0ABN9RQ01</accession>
<comment type="caution">
    <text evidence="2">The sequence shown here is derived from an EMBL/GenBank/DDBJ whole genome shotgun (WGS) entry which is preliminary data.</text>
</comment>
<feature type="non-terminal residue" evidence="2">
    <location>
        <position position="1"/>
    </location>
</feature>
<organism evidence="2 3">
    <name type="scientific">Prorocentrum cordatum</name>
    <dbReference type="NCBI Taxonomy" id="2364126"/>
    <lineage>
        <taxon>Eukaryota</taxon>
        <taxon>Sar</taxon>
        <taxon>Alveolata</taxon>
        <taxon>Dinophyceae</taxon>
        <taxon>Prorocentrales</taxon>
        <taxon>Prorocentraceae</taxon>
        <taxon>Prorocentrum</taxon>
    </lineage>
</organism>
<dbReference type="Proteomes" id="UP001189429">
    <property type="component" value="Unassembled WGS sequence"/>
</dbReference>
<evidence type="ECO:0000313" key="2">
    <source>
        <dbReference type="EMBL" id="CAK0821092.1"/>
    </source>
</evidence>
<reference evidence="2" key="1">
    <citation type="submission" date="2023-10" db="EMBL/GenBank/DDBJ databases">
        <authorList>
            <person name="Chen Y."/>
            <person name="Shah S."/>
            <person name="Dougan E. K."/>
            <person name="Thang M."/>
            <person name="Chan C."/>
        </authorList>
    </citation>
    <scope>NUCLEOTIDE SEQUENCE [LARGE SCALE GENOMIC DNA]</scope>
</reference>